<protein>
    <submittedName>
        <fullName evidence="2">Uncharacterized protein</fullName>
    </submittedName>
</protein>
<sequence length="151" mass="15855">MEALTAAMGRPRHTGPVAGDRLPGRDEIIDCNELDGKIEHAMINFVGVPAEALPSIRKMPVRGNAVLLSPTWVLQLREIDARGYDIIGFAKTAVPTHLIPGTATTGFLAQLVHALAQVTTDAVGADHSAQLPVHGDLALSVWDGIAAPTVG</sequence>
<evidence type="ECO:0000313" key="3">
    <source>
        <dbReference type="Proteomes" id="UP000217720"/>
    </source>
</evidence>
<gene>
    <name evidence="2" type="ORF">CIK62_15790</name>
</gene>
<proteinExistence type="predicted"/>
<reference evidence="2 3" key="1">
    <citation type="journal article" date="2017" name="Elife">
        <title>Extensive horizontal gene transfer in cheese-associated bacteria.</title>
        <authorList>
            <person name="Bonham K.S."/>
            <person name="Wolfe B.E."/>
            <person name="Dutton R.J."/>
        </authorList>
    </citation>
    <scope>NUCLEOTIDE SEQUENCE [LARGE SCALE GENOMIC DNA]</scope>
    <source>
        <strain evidence="2 3">900_6</strain>
    </source>
</reference>
<dbReference type="AlphaFoldDB" id="A0A2A3ZBL5"/>
<evidence type="ECO:0000256" key="1">
    <source>
        <dbReference type="SAM" id="MobiDB-lite"/>
    </source>
</evidence>
<name>A0A2A3ZBL5_BREAU</name>
<organism evidence="2 3">
    <name type="scientific">Brevibacterium aurantiacum</name>
    <dbReference type="NCBI Taxonomy" id="273384"/>
    <lineage>
        <taxon>Bacteria</taxon>
        <taxon>Bacillati</taxon>
        <taxon>Actinomycetota</taxon>
        <taxon>Actinomycetes</taxon>
        <taxon>Micrococcales</taxon>
        <taxon>Brevibacteriaceae</taxon>
        <taxon>Brevibacterium</taxon>
    </lineage>
</organism>
<feature type="region of interest" description="Disordered" evidence="1">
    <location>
        <begin position="1"/>
        <end position="21"/>
    </location>
</feature>
<accession>A0A2A3ZBL5</accession>
<comment type="caution">
    <text evidence="2">The sequence shown here is derived from an EMBL/GenBank/DDBJ whole genome shotgun (WGS) entry which is preliminary data.</text>
</comment>
<dbReference type="EMBL" id="NRGO01000020">
    <property type="protein sequence ID" value="PCC49030.1"/>
    <property type="molecule type" value="Genomic_DNA"/>
</dbReference>
<evidence type="ECO:0000313" key="2">
    <source>
        <dbReference type="EMBL" id="PCC49030.1"/>
    </source>
</evidence>
<dbReference type="Proteomes" id="UP000217720">
    <property type="component" value="Unassembled WGS sequence"/>
</dbReference>